<dbReference type="KEGG" id="amr:AM1_4911"/>
<dbReference type="AlphaFoldDB" id="B0C4J9"/>
<evidence type="ECO:0000313" key="1">
    <source>
        <dbReference type="EMBL" id="ABW29882.1"/>
    </source>
</evidence>
<name>B0C4J9_ACAM1</name>
<proteinExistence type="predicted"/>
<gene>
    <name evidence="1" type="ordered locus">AM1_4911</name>
</gene>
<keyword evidence="2" id="KW-1185">Reference proteome</keyword>
<dbReference type="HOGENOM" id="CLU_3245603_0_0_3"/>
<evidence type="ECO:0000313" key="2">
    <source>
        <dbReference type="Proteomes" id="UP000000268"/>
    </source>
</evidence>
<dbReference type="EMBL" id="CP000828">
    <property type="protein sequence ID" value="ABW29882.1"/>
    <property type="molecule type" value="Genomic_DNA"/>
</dbReference>
<accession>B0C4J9</accession>
<reference evidence="1 2" key="1">
    <citation type="journal article" date="2008" name="Proc. Natl. Acad. Sci. U.S.A.">
        <title>Niche adaptation and genome expansion in the chlorophyll d-producing cyanobacterium Acaryochloris marina.</title>
        <authorList>
            <person name="Swingley W.D."/>
            <person name="Chen M."/>
            <person name="Cheung P.C."/>
            <person name="Conrad A.L."/>
            <person name="Dejesa L.C."/>
            <person name="Hao J."/>
            <person name="Honchak B.M."/>
            <person name="Karbach L.E."/>
            <person name="Kurdoglu A."/>
            <person name="Lahiri S."/>
            <person name="Mastrian S.D."/>
            <person name="Miyashita H."/>
            <person name="Page L."/>
            <person name="Ramakrishna P."/>
            <person name="Satoh S."/>
            <person name="Sattley W.M."/>
            <person name="Shimada Y."/>
            <person name="Taylor H.L."/>
            <person name="Tomo T."/>
            <person name="Tsuchiya T."/>
            <person name="Wang Z.T."/>
            <person name="Raymond J."/>
            <person name="Mimuro M."/>
            <person name="Blankenship R.E."/>
            <person name="Touchman J.W."/>
        </authorList>
    </citation>
    <scope>NUCLEOTIDE SEQUENCE [LARGE SCALE GENOMIC DNA]</scope>
    <source>
        <strain evidence="2">MBIC 11017</strain>
    </source>
</reference>
<sequence length="42" mass="5082">MEHWLFEPFCNCSKAFDSKNLQRFTIVKLFCCHHPLKKFAHV</sequence>
<organism evidence="1 2">
    <name type="scientific">Acaryochloris marina (strain MBIC 11017)</name>
    <dbReference type="NCBI Taxonomy" id="329726"/>
    <lineage>
        <taxon>Bacteria</taxon>
        <taxon>Bacillati</taxon>
        <taxon>Cyanobacteriota</taxon>
        <taxon>Cyanophyceae</taxon>
        <taxon>Acaryochloridales</taxon>
        <taxon>Acaryochloridaceae</taxon>
        <taxon>Acaryochloris</taxon>
    </lineage>
</organism>
<dbReference type="Proteomes" id="UP000000268">
    <property type="component" value="Chromosome"/>
</dbReference>
<protein>
    <submittedName>
        <fullName evidence="1">Uncharacterized protein</fullName>
    </submittedName>
</protein>